<dbReference type="GO" id="GO:0070403">
    <property type="term" value="F:NAD+ binding"/>
    <property type="evidence" value="ECO:0007669"/>
    <property type="project" value="UniProtKB-UniRule"/>
</dbReference>
<comment type="catalytic activity">
    <reaction evidence="3">
        <text>N(6)-acetyl-L-lysyl-[protein] + NAD(+) + H2O = 2''-O-acetyl-ADP-D-ribose + nicotinamide + L-lysyl-[protein]</text>
        <dbReference type="Rhea" id="RHEA:43636"/>
        <dbReference type="Rhea" id="RHEA-COMP:9752"/>
        <dbReference type="Rhea" id="RHEA-COMP:10731"/>
        <dbReference type="ChEBI" id="CHEBI:15377"/>
        <dbReference type="ChEBI" id="CHEBI:17154"/>
        <dbReference type="ChEBI" id="CHEBI:29969"/>
        <dbReference type="ChEBI" id="CHEBI:57540"/>
        <dbReference type="ChEBI" id="CHEBI:61930"/>
        <dbReference type="ChEBI" id="CHEBI:83767"/>
        <dbReference type="EC" id="2.3.1.286"/>
    </reaction>
</comment>
<feature type="active site" description="Proton acceptor" evidence="3 4">
    <location>
        <position position="115"/>
    </location>
</feature>
<feature type="domain" description="Deacetylase sirtuin-type" evidence="5">
    <location>
        <begin position="1"/>
        <end position="235"/>
    </location>
</feature>
<comment type="similarity">
    <text evidence="3">Belongs to the sirtuin family. Class III subfamily.</text>
</comment>
<organism evidence="6">
    <name type="scientific">Eiseniibacteriota bacterium</name>
    <dbReference type="NCBI Taxonomy" id="2212470"/>
    <lineage>
        <taxon>Bacteria</taxon>
        <taxon>Candidatus Eiseniibacteriota</taxon>
    </lineage>
</organism>
<keyword evidence="3 4" id="KW-0479">Metal-binding</keyword>
<evidence type="ECO:0000256" key="1">
    <source>
        <dbReference type="ARBA" id="ARBA00022679"/>
    </source>
</evidence>
<dbReference type="PANTHER" id="PTHR11085:SF10">
    <property type="entry name" value="NAD-DEPENDENT PROTEIN DEACYLASE SIRTUIN-5, MITOCHONDRIAL-RELATED"/>
    <property type="match status" value="1"/>
</dbReference>
<protein>
    <recommendedName>
        <fullName evidence="3">NAD-dependent protein deacylase</fullName>
        <ecNumber evidence="3">2.3.1.286</ecNumber>
    </recommendedName>
    <alternativeName>
        <fullName evidence="3">Regulatory protein SIR2 homolog</fullName>
    </alternativeName>
</protein>
<dbReference type="Gene3D" id="3.30.1600.10">
    <property type="entry name" value="SIR2/SIRT2 'Small Domain"/>
    <property type="match status" value="1"/>
</dbReference>
<dbReference type="InterPro" id="IPR050134">
    <property type="entry name" value="NAD-dep_sirtuin_deacylases"/>
</dbReference>
<evidence type="ECO:0000313" key="6">
    <source>
        <dbReference type="EMBL" id="HGZ41860.1"/>
    </source>
</evidence>
<dbReference type="SUPFAM" id="SSF52467">
    <property type="entry name" value="DHS-like NAD/FAD-binding domain"/>
    <property type="match status" value="1"/>
</dbReference>
<feature type="binding site" evidence="3">
    <location>
        <begin position="209"/>
        <end position="211"/>
    </location>
    <ligand>
        <name>NAD(+)</name>
        <dbReference type="ChEBI" id="CHEBI:57540"/>
    </ligand>
</feature>
<proteinExistence type="inferred from homology"/>
<evidence type="ECO:0000256" key="3">
    <source>
        <dbReference type="HAMAP-Rule" id="MF_01121"/>
    </source>
</evidence>
<dbReference type="GO" id="GO:0036054">
    <property type="term" value="F:protein-malonyllysine demalonylase activity"/>
    <property type="evidence" value="ECO:0007669"/>
    <property type="project" value="InterPro"/>
</dbReference>
<evidence type="ECO:0000259" key="5">
    <source>
        <dbReference type="PROSITE" id="PS50305"/>
    </source>
</evidence>
<comment type="cofactor">
    <cofactor evidence="3">
        <name>Zn(2+)</name>
        <dbReference type="ChEBI" id="CHEBI:29105"/>
    </cofactor>
    <text evidence="3">Binds 1 zinc ion per subunit.</text>
</comment>
<dbReference type="PANTHER" id="PTHR11085">
    <property type="entry name" value="NAD-DEPENDENT PROTEIN DEACYLASE SIRTUIN-5, MITOCHONDRIAL-RELATED"/>
    <property type="match status" value="1"/>
</dbReference>
<evidence type="ECO:0000256" key="4">
    <source>
        <dbReference type="PROSITE-ProRule" id="PRU00236"/>
    </source>
</evidence>
<dbReference type="Gene3D" id="3.40.50.1220">
    <property type="entry name" value="TPP-binding domain"/>
    <property type="match status" value="1"/>
</dbReference>
<comment type="caution">
    <text evidence="6">The sequence shown here is derived from an EMBL/GenBank/DDBJ whole genome shotgun (WGS) entry which is preliminary data.</text>
</comment>
<name>A0A832I227_UNCEI</name>
<keyword evidence="2 3" id="KW-0520">NAD</keyword>
<dbReference type="InterPro" id="IPR003000">
    <property type="entry name" value="Sirtuin"/>
</dbReference>
<dbReference type="CDD" id="cd01412">
    <property type="entry name" value="SIRT5_Af1_CobB"/>
    <property type="match status" value="1"/>
</dbReference>
<dbReference type="GO" id="GO:0036055">
    <property type="term" value="F:protein-succinyllysine desuccinylase activity"/>
    <property type="evidence" value="ECO:0007669"/>
    <property type="project" value="UniProtKB-UniRule"/>
</dbReference>
<feature type="binding site" evidence="3">
    <location>
        <position position="226"/>
    </location>
    <ligand>
        <name>NAD(+)</name>
        <dbReference type="ChEBI" id="CHEBI:57540"/>
    </ligand>
</feature>
<feature type="binding site" evidence="3 4">
    <location>
        <position position="146"/>
    </location>
    <ligand>
        <name>Zn(2+)</name>
        <dbReference type="ChEBI" id="CHEBI:29105"/>
    </ligand>
</feature>
<dbReference type="GO" id="GO:0005737">
    <property type="term" value="C:cytoplasm"/>
    <property type="evidence" value="ECO:0007669"/>
    <property type="project" value="UniProtKB-SubCell"/>
</dbReference>
<dbReference type="EC" id="2.3.1.286" evidence="3"/>
<keyword evidence="1" id="KW-0808">Transferase</keyword>
<dbReference type="Pfam" id="PF02146">
    <property type="entry name" value="SIR2"/>
    <property type="match status" value="1"/>
</dbReference>
<feature type="binding site" evidence="3">
    <location>
        <begin position="19"/>
        <end position="38"/>
    </location>
    <ligand>
        <name>NAD(+)</name>
        <dbReference type="ChEBI" id="CHEBI:57540"/>
    </ligand>
</feature>
<dbReference type="GO" id="GO:0017136">
    <property type="term" value="F:histone deacetylase activity, NAD-dependent"/>
    <property type="evidence" value="ECO:0007669"/>
    <property type="project" value="TreeGrafter"/>
</dbReference>
<comment type="function">
    <text evidence="3">NAD-dependent lysine deacetylase and desuccinylase that specifically removes acetyl and succinyl groups on target proteins. Modulates the activities of several proteins which are inactive in their acylated form.</text>
</comment>
<dbReference type="GO" id="GO:0008270">
    <property type="term" value="F:zinc ion binding"/>
    <property type="evidence" value="ECO:0007669"/>
    <property type="project" value="UniProtKB-UniRule"/>
</dbReference>
<dbReference type="InterPro" id="IPR026590">
    <property type="entry name" value="Ssirtuin_cat_dom"/>
</dbReference>
<feature type="binding site" evidence="3 4">
    <location>
        <position position="126"/>
    </location>
    <ligand>
        <name>Zn(2+)</name>
        <dbReference type="ChEBI" id="CHEBI:29105"/>
    </ligand>
</feature>
<keyword evidence="3 4" id="KW-0862">Zinc</keyword>
<comment type="domain">
    <text evidence="3">2 residues (Tyr-63 and Arg-66) present in a large hydrophobic pocket are probably involved in substrate specificity. They are important for desuccinylation activity, but dispensable for deacetylation activity.</text>
</comment>
<sequence length="235" mass="24350">MAAAREALAAARRIAALTGAGVSAESGIPTFRGAGGLWRTHRAEDLATPEAFARDPRLVWEWYDWRRGVVAAARPNAAHEALVRLEGGGRPFTLVTQNVDGLHERAGSRNVIRLHGSLWTVRCTRCGAEREDRRAPLPELPPRCACGGLERPGVVWFGEALPEGALERAAAAAAACDVLLVVGTSAVVYPAAGLVPHARAAGATVIEINPDPAGGGTGTIVVAAKAGEALPAIVG</sequence>
<dbReference type="NCBIfam" id="NF001753">
    <property type="entry name" value="PRK00481.1-3"/>
    <property type="match status" value="1"/>
</dbReference>
<evidence type="ECO:0000256" key="2">
    <source>
        <dbReference type="ARBA" id="ARBA00023027"/>
    </source>
</evidence>
<dbReference type="InterPro" id="IPR027546">
    <property type="entry name" value="Sirtuin_class_III"/>
</dbReference>
<keyword evidence="3" id="KW-0963">Cytoplasm</keyword>
<feature type="binding site" evidence="3 4">
    <location>
        <position position="123"/>
    </location>
    <ligand>
        <name>Zn(2+)</name>
        <dbReference type="ChEBI" id="CHEBI:29105"/>
    </ligand>
</feature>
<accession>A0A832I227</accession>
<dbReference type="InterPro" id="IPR029035">
    <property type="entry name" value="DHS-like_NAD/FAD-binding_dom"/>
</dbReference>
<dbReference type="AlphaFoldDB" id="A0A832I227"/>
<dbReference type="HAMAP" id="MF_01121">
    <property type="entry name" value="Sirtuin_ClassIII"/>
    <property type="match status" value="1"/>
</dbReference>
<comment type="catalytic activity">
    <reaction evidence="3">
        <text>N(6)-succinyl-L-lysyl-[protein] + NAD(+) + H2O = 2''-O-succinyl-ADP-D-ribose + nicotinamide + L-lysyl-[protein]</text>
        <dbReference type="Rhea" id="RHEA:47668"/>
        <dbReference type="Rhea" id="RHEA-COMP:9752"/>
        <dbReference type="Rhea" id="RHEA-COMP:11877"/>
        <dbReference type="ChEBI" id="CHEBI:15377"/>
        <dbReference type="ChEBI" id="CHEBI:17154"/>
        <dbReference type="ChEBI" id="CHEBI:29969"/>
        <dbReference type="ChEBI" id="CHEBI:57540"/>
        <dbReference type="ChEBI" id="CHEBI:87830"/>
        <dbReference type="ChEBI" id="CHEBI:87832"/>
    </reaction>
</comment>
<dbReference type="EMBL" id="DSQF01000001">
    <property type="protein sequence ID" value="HGZ41860.1"/>
    <property type="molecule type" value="Genomic_DNA"/>
</dbReference>
<feature type="binding site" evidence="3 4">
    <location>
        <position position="144"/>
    </location>
    <ligand>
        <name>Zn(2+)</name>
        <dbReference type="ChEBI" id="CHEBI:29105"/>
    </ligand>
</feature>
<dbReference type="InterPro" id="IPR026591">
    <property type="entry name" value="Sirtuin_cat_small_dom_sf"/>
</dbReference>
<reference evidence="6" key="1">
    <citation type="journal article" date="2020" name="mSystems">
        <title>Genome- and Community-Level Interaction Insights into Carbon Utilization and Element Cycling Functions of Hydrothermarchaeota in Hydrothermal Sediment.</title>
        <authorList>
            <person name="Zhou Z."/>
            <person name="Liu Y."/>
            <person name="Xu W."/>
            <person name="Pan J."/>
            <person name="Luo Z.H."/>
            <person name="Li M."/>
        </authorList>
    </citation>
    <scope>NUCLEOTIDE SEQUENCE [LARGE SCALE GENOMIC DNA]</scope>
    <source>
        <strain evidence="6">SpSt-381</strain>
    </source>
</reference>
<comment type="subcellular location">
    <subcellularLocation>
        <location evidence="3">Cytoplasm</location>
    </subcellularLocation>
</comment>
<feature type="binding site" evidence="3">
    <location>
        <begin position="183"/>
        <end position="185"/>
    </location>
    <ligand>
        <name>NAD(+)</name>
        <dbReference type="ChEBI" id="CHEBI:57540"/>
    </ligand>
</feature>
<gene>
    <name evidence="3" type="primary">cobB</name>
    <name evidence="6" type="ORF">ENR23_00255</name>
</gene>
<feature type="binding site" evidence="3">
    <location>
        <position position="63"/>
    </location>
    <ligand>
        <name>substrate</name>
    </ligand>
</feature>
<dbReference type="PROSITE" id="PS50305">
    <property type="entry name" value="SIRTUIN"/>
    <property type="match status" value="1"/>
</dbReference>
<feature type="binding site" evidence="3">
    <location>
        <position position="66"/>
    </location>
    <ligand>
        <name>substrate</name>
    </ligand>
</feature>
<feature type="binding site" evidence="3">
    <location>
        <begin position="97"/>
        <end position="100"/>
    </location>
    <ligand>
        <name>NAD(+)</name>
        <dbReference type="ChEBI" id="CHEBI:57540"/>
    </ligand>
</feature>